<dbReference type="GO" id="GO:0005886">
    <property type="term" value="C:plasma membrane"/>
    <property type="evidence" value="ECO:0007669"/>
    <property type="project" value="UniProtKB-SubCell"/>
</dbReference>
<keyword evidence="11" id="KW-1133">Transmembrane helix</keyword>
<keyword evidence="4" id="KW-1003">Cell membrane</keyword>
<evidence type="ECO:0000256" key="8">
    <source>
        <dbReference type="ARBA" id="ARBA00022741"/>
    </source>
</evidence>
<dbReference type="Gene3D" id="3.30.450.20">
    <property type="entry name" value="PAS domain"/>
    <property type="match status" value="5"/>
</dbReference>
<dbReference type="SUPFAM" id="SSF47384">
    <property type="entry name" value="Homodimeric domain of signal transducing histidine kinase"/>
    <property type="match status" value="1"/>
</dbReference>
<keyword evidence="13" id="KW-0472">Membrane</keyword>
<dbReference type="CDD" id="cd16922">
    <property type="entry name" value="HATPase_EvgS-ArcB-TorS-like"/>
    <property type="match status" value="1"/>
</dbReference>
<name>A0A0C1DFX5_9SPHI</name>
<evidence type="ECO:0000259" key="19">
    <source>
        <dbReference type="PROSITE" id="PS50110"/>
    </source>
</evidence>
<keyword evidence="10" id="KW-0067">ATP-binding</keyword>
<evidence type="ECO:0000256" key="6">
    <source>
        <dbReference type="ARBA" id="ARBA00022679"/>
    </source>
</evidence>
<evidence type="ECO:0000313" key="24">
    <source>
        <dbReference type="Proteomes" id="UP000031246"/>
    </source>
</evidence>
<evidence type="ECO:0000256" key="7">
    <source>
        <dbReference type="ARBA" id="ARBA00022692"/>
    </source>
</evidence>
<dbReference type="InterPro" id="IPR036641">
    <property type="entry name" value="HPT_dom_sf"/>
</dbReference>
<proteinExistence type="predicted"/>
<dbReference type="InterPro" id="IPR000700">
    <property type="entry name" value="PAS-assoc_C"/>
</dbReference>
<evidence type="ECO:0000256" key="5">
    <source>
        <dbReference type="ARBA" id="ARBA00022553"/>
    </source>
</evidence>
<dbReference type="InterPro" id="IPR003661">
    <property type="entry name" value="HisK_dim/P_dom"/>
</dbReference>
<dbReference type="Gene3D" id="3.40.50.2300">
    <property type="match status" value="2"/>
</dbReference>
<evidence type="ECO:0000256" key="15">
    <source>
        <dbReference type="ARBA" id="ARBA00068150"/>
    </source>
</evidence>
<dbReference type="SUPFAM" id="SSF55874">
    <property type="entry name" value="ATPase domain of HSP90 chaperone/DNA topoisomerase II/histidine kinase"/>
    <property type="match status" value="1"/>
</dbReference>
<dbReference type="PANTHER" id="PTHR45339">
    <property type="entry name" value="HYBRID SIGNAL TRANSDUCTION HISTIDINE KINASE J"/>
    <property type="match status" value="1"/>
</dbReference>
<dbReference type="Pfam" id="PF08448">
    <property type="entry name" value="PAS_4"/>
    <property type="match status" value="3"/>
</dbReference>
<dbReference type="InterPro" id="IPR036890">
    <property type="entry name" value="HATPase_C_sf"/>
</dbReference>
<keyword evidence="8" id="KW-0547">Nucleotide-binding</keyword>
<dbReference type="InterPro" id="IPR008207">
    <property type="entry name" value="Sig_transdc_His_kin_Hpt_dom"/>
</dbReference>
<dbReference type="Gene3D" id="1.10.287.130">
    <property type="match status" value="1"/>
</dbReference>
<evidence type="ECO:0000256" key="11">
    <source>
        <dbReference type="ARBA" id="ARBA00022989"/>
    </source>
</evidence>
<dbReference type="InterPro" id="IPR029016">
    <property type="entry name" value="GAF-like_dom_sf"/>
</dbReference>
<dbReference type="InterPro" id="IPR003594">
    <property type="entry name" value="HATPase_dom"/>
</dbReference>
<dbReference type="PROSITE" id="PS50109">
    <property type="entry name" value="HIS_KIN"/>
    <property type="match status" value="1"/>
</dbReference>
<evidence type="ECO:0000259" key="20">
    <source>
        <dbReference type="PROSITE" id="PS50112"/>
    </source>
</evidence>
<dbReference type="Gene3D" id="1.20.120.160">
    <property type="entry name" value="HPT domain"/>
    <property type="match status" value="1"/>
</dbReference>
<evidence type="ECO:0000256" key="4">
    <source>
        <dbReference type="ARBA" id="ARBA00022475"/>
    </source>
</evidence>
<gene>
    <name evidence="23" type="ORF">OC25_01860</name>
</gene>
<dbReference type="SMART" id="SM00388">
    <property type="entry name" value="HisKA"/>
    <property type="match status" value="1"/>
</dbReference>
<evidence type="ECO:0000256" key="10">
    <source>
        <dbReference type="ARBA" id="ARBA00022840"/>
    </source>
</evidence>
<evidence type="ECO:0000256" key="3">
    <source>
        <dbReference type="ARBA" id="ARBA00012438"/>
    </source>
</evidence>
<organism evidence="23 24">
    <name type="scientific">Pedobacter kyungheensis</name>
    <dbReference type="NCBI Taxonomy" id="1069985"/>
    <lineage>
        <taxon>Bacteria</taxon>
        <taxon>Pseudomonadati</taxon>
        <taxon>Bacteroidota</taxon>
        <taxon>Sphingobacteriia</taxon>
        <taxon>Sphingobacteriales</taxon>
        <taxon>Sphingobacteriaceae</taxon>
        <taxon>Pedobacter</taxon>
    </lineage>
</organism>
<dbReference type="Pfam" id="PF00512">
    <property type="entry name" value="HisKA"/>
    <property type="match status" value="1"/>
</dbReference>
<dbReference type="CDD" id="cd00130">
    <property type="entry name" value="PAS"/>
    <property type="match status" value="3"/>
</dbReference>
<feature type="domain" description="Response regulatory" evidence="19">
    <location>
        <begin position="1055"/>
        <end position="1175"/>
    </location>
</feature>
<dbReference type="Gene3D" id="3.30.565.10">
    <property type="entry name" value="Histidine kinase-like ATPase, C-terminal domain"/>
    <property type="match status" value="1"/>
</dbReference>
<dbReference type="NCBIfam" id="TIGR00229">
    <property type="entry name" value="sensory_box"/>
    <property type="match status" value="3"/>
</dbReference>
<keyword evidence="12" id="KW-0902">Two-component regulatory system</keyword>
<accession>A0A0C1DFX5</accession>
<dbReference type="PROSITE" id="PS50113">
    <property type="entry name" value="PAC"/>
    <property type="match status" value="1"/>
</dbReference>
<feature type="modified residue" description="Phosphohistidine" evidence="16">
    <location>
        <position position="1389"/>
    </location>
</feature>
<dbReference type="InterPro" id="IPR036097">
    <property type="entry name" value="HisK_dim/P_sf"/>
</dbReference>
<dbReference type="InterPro" id="IPR004358">
    <property type="entry name" value="Sig_transdc_His_kin-like_C"/>
</dbReference>
<dbReference type="SMART" id="SM00086">
    <property type="entry name" value="PAC"/>
    <property type="match status" value="3"/>
</dbReference>
<feature type="domain" description="PAS" evidence="20">
    <location>
        <begin position="283"/>
        <end position="353"/>
    </location>
</feature>
<dbReference type="GO" id="GO:0000155">
    <property type="term" value="F:phosphorelay sensor kinase activity"/>
    <property type="evidence" value="ECO:0007669"/>
    <property type="project" value="InterPro"/>
</dbReference>
<feature type="modified residue" description="4-aspartylphosphate" evidence="17">
    <location>
        <position position="1105"/>
    </location>
</feature>
<reference evidence="23 24" key="1">
    <citation type="submission" date="2014-10" db="EMBL/GenBank/DDBJ databases">
        <title>Pedobacter Kyungheensis.</title>
        <authorList>
            <person name="Anderson B.M."/>
            <person name="Newman J.D."/>
        </authorList>
    </citation>
    <scope>NUCLEOTIDE SEQUENCE [LARGE SCALE GENOMIC DNA]</scope>
    <source>
        <strain evidence="23 24">KACC 16221</strain>
    </source>
</reference>
<dbReference type="PROSITE" id="PS50112">
    <property type="entry name" value="PAS"/>
    <property type="match status" value="3"/>
</dbReference>
<dbReference type="InterPro" id="IPR035965">
    <property type="entry name" value="PAS-like_dom_sf"/>
</dbReference>
<evidence type="ECO:0000259" key="21">
    <source>
        <dbReference type="PROSITE" id="PS50113"/>
    </source>
</evidence>
<dbReference type="Pfam" id="PF13426">
    <property type="entry name" value="PAS_9"/>
    <property type="match status" value="1"/>
</dbReference>
<dbReference type="Proteomes" id="UP000031246">
    <property type="component" value="Unassembled WGS sequence"/>
</dbReference>
<dbReference type="PROSITE" id="PS50894">
    <property type="entry name" value="HPT"/>
    <property type="match status" value="1"/>
</dbReference>
<dbReference type="InterPro" id="IPR013656">
    <property type="entry name" value="PAS_4"/>
</dbReference>
<dbReference type="SMART" id="SM00448">
    <property type="entry name" value="REC"/>
    <property type="match status" value="2"/>
</dbReference>
<dbReference type="InterPro" id="IPR001610">
    <property type="entry name" value="PAC"/>
</dbReference>
<dbReference type="Pfam" id="PF01627">
    <property type="entry name" value="Hpt"/>
    <property type="match status" value="1"/>
</dbReference>
<dbReference type="Pfam" id="PF00072">
    <property type="entry name" value="Response_reg"/>
    <property type="match status" value="2"/>
</dbReference>
<evidence type="ECO:0000256" key="13">
    <source>
        <dbReference type="ARBA" id="ARBA00023136"/>
    </source>
</evidence>
<dbReference type="OrthoDB" id="9811889at2"/>
<dbReference type="SMART" id="SM00387">
    <property type="entry name" value="HATPase_c"/>
    <property type="match status" value="1"/>
</dbReference>
<dbReference type="SMART" id="SM00091">
    <property type="entry name" value="PAS"/>
    <property type="match status" value="4"/>
</dbReference>
<keyword evidence="5 17" id="KW-0597">Phosphoprotein</keyword>
<dbReference type="PANTHER" id="PTHR45339:SF1">
    <property type="entry name" value="HYBRID SIGNAL TRANSDUCTION HISTIDINE KINASE J"/>
    <property type="match status" value="1"/>
</dbReference>
<evidence type="ECO:0000259" key="18">
    <source>
        <dbReference type="PROSITE" id="PS50109"/>
    </source>
</evidence>
<keyword evidence="7" id="KW-0812">Transmembrane</keyword>
<protein>
    <recommendedName>
        <fullName evidence="15">Sensory/regulatory protein RpfC</fullName>
        <ecNumber evidence="3">2.7.13.3</ecNumber>
    </recommendedName>
</protein>
<dbReference type="CDD" id="cd00082">
    <property type="entry name" value="HisKA"/>
    <property type="match status" value="1"/>
</dbReference>
<dbReference type="Pfam" id="PF08447">
    <property type="entry name" value="PAS_3"/>
    <property type="match status" value="1"/>
</dbReference>
<dbReference type="FunFam" id="3.30.565.10:FF:000010">
    <property type="entry name" value="Sensor histidine kinase RcsC"/>
    <property type="match status" value="1"/>
</dbReference>
<feature type="domain" description="HPt" evidence="22">
    <location>
        <begin position="1350"/>
        <end position="1443"/>
    </location>
</feature>
<evidence type="ECO:0000256" key="14">
    <source>
        <dbReference type="ARBA" id="ARBA00064003"/>
    </source>
</evidence>
<dbReference type="SUPFAM" id="SSF47226">
    <property type="entry name" value="Histidine-containing phosphotransfer domain, HPT domain"/>
    <property type="match status" value="1"/>
</dbReference>
<feature type="domain" description="PAS" evidence="20">
    <location>
        <begin position="161"/>
        <end position="234"/>
    </location>
</feature>
<comment type="subunit">
    <text evidence="14">At low DSF concentrations, interacts with RpfF.</text>
</comment>
<dbReference type="EMBL" id="JSYN01000002">
    <property type="protein sequence ID" value="KIA96521.1"/>
    <property type="molecule type" value="Genomic_DNA"/>
</dbReference>
<sequence>MQEDLTIRLRKSYSDEIIGRERESDFDRIAEMAALICECKIASISFSDGTRLWHKAVKGLVATEIAAIAGFCEYPLISGEVYLVADTFLDQRFKDHPDLGDEKTIRCYFAYPLKDKNGIVLGALSVMDTVPKNITAAQQKLLAMLAEGITSLIQGRLKRAENRNIGLLFEQSDDLICILDRNLKFKRMNPSFDKKLGWTEQELFHKTILDIVPEDGLEQAGSIWSNLKNRVQGDDPTHQVATRDGGFRMIEWTATVEEINGDVFAIGRDVTAEMEKNQALKVSEQKLKAFFESSQGLMCTHDVAGNLISLNPAGARSLGYRRSELITKSLFDIIPAERHPNLRNYLKDIVEKGHSTGYMIIKRKSGEERLWLYSNILQKDLQGEPYIVGNAVDITDQKKLEADLIHTKNQLEETSSLARIGGWELNLQDQQLHWSKITREIHNVPESFIPTIDNAIDFYPPGPNRDKLQQVIDECLRSGKEYDEELQITDFKGRDIWVRAIGKAEMENGVPVRMYGTLQDIDVHKRAQLEVIESKKLLDEVLSAATGVSIIATDLEGTITVFNKGSERMLGYTADEMVGKQSPIIFHDEKEVEEICADFSSAGNTEVSGFGFYAQCADSPEKERIFTFITKDAKRVRVSLSITAIQNSNGETVGYLGISVDITHKEAIQQELALEKALLLAFIENAPASVAMVDNNMQFLIASRTWIKAYTQIEGSIKGYSYYEVFPELSQERKDVHQEVLKGRTIKKDEDIYIDPLNKDMQHIAWEMTPWYTADQAIGGMMIFTHDISAAVQHRQELTAARLRADIANFAKSEFLANMSHEIRTPLNGVIGFTDLVLKTQLNGTQQQYLKIVHQSANSLLGIINDILDFSKIEAGKFELDVDRCDLYELAWQASDITNYQIHTKNLEMLLNLHPDLPRFIWADAIRLKQVLINLLGNAAKFTKEGEIELKIESLQSEEDHHLIRFSVRDTGIGIAKAKQAKIFEAFSQEDSSTTKKYGGTGLGLTISNKLLHMMESRLNLESEPGVGSTFYFDVKLRAEQGGLIEWMGMESISKVLIVDDNDNNRAILTDMLALKNIGSDHAKNGFEALQLLAGEETYDAVLLDYHMQYMDGLETAAKIRENFSDDVGEIPLILLHSSSDDGKIIKACNDLHIDNRLLKPIKMNDLYLALTRIRTREAFDQNRPYAALASQRQNQNYRFLIIEDNAVNRFLTRSLLEELSPGSMVTEVENGVLGAELCLQQTFDLVFMDIQMPEMNGYECTRKIRSQEVETRVPIIALTAANVKGEREKSLAAGMDDFITKPVLEEHIATILDKWLVRPADPLSEENDDGNTPRSHFNVSKLDLYFKGDTVKLRKIIRITIDQLHAALKELDRQIGIEDCEIVISLAHRLYGMSSSAGLENLAWISGQLQNISCSDAAFPQVVDELKLAIKAALPILEVYIQ</sequence>
<feature type="modified residue" description="4-aspartylphosphate" evidence="17">
    <location>
        <position position="1250"/>
    </location>
</feature>
<keyword evidence="24" id="KW-1185">Reference proteome</keyword>
<evidence type="ECO:0000256" key="9">
    <source>
        <dbReference type="ARBA" id="ARBA00022777"/>
    </source>
</evidence>
<dbReference type="SUPFAM" id="SSF55781">
    <property type="entry name" value="GAF domain-like"/>
    <property type="match status" value="1"/>
</dbReference>
<evidence type="ECO:0000256" key="17">
    <source>
        <dbReference type="PROSITE-ProRule" id="PRU00169"/>
    </source>
</evidence>
<evidence type="ECO:0000313" key="23">
    <source>
        <dbReference type="EMBL" id="KIA96521.1"/>
    </source>
</evidence>
<dbReference type="Pfam" id="PF02518">
    <property type="entry name" value="HATPase_c"/>
    <property type="match status" value="1"/>
</dbReference>
<dbReference type="InterPro" id="IPR001789">
    <property type="entry name" value="Sig_transdc_resp-reg_receiver"/>
</dbReference>
<dbReference type="InterPro" id="IPR000014">
    <property type="entry name" value="PAS"/>
</dbReference>
<keyword evidence="6" id="KW-0808">Transferase</keyword>
<evidence type="ECO:0000256" key="16">
    <source>
        <dbReference type="PROSITE-ProRule" id="PRU00110"/>
    </source>
</evidence>
<comment type="catalytic activity">
    <reaction evidence="1">
        <text>ATP + protein L-histidine = ADP + protein N-phospho-L-histidine.</text>
        <dbReference type="EC" id="2.7.13.3"/>
    </reaction>
</comment>
<dbReference type="SUPFAM" id="SSF55785">
    <property type="entry name" value="PYP-like sensor domain (PAS domain)"/>
    <property type="match status" value="5"/>
</dbReference>
<dbReference type="RefSeq" id="WP_039471117.1">
    <property type="nucleotide sequence ID" value="NZ_JSYN01000002.1"/>
</dbReference>
<evidence type="ECO:0000259" key="22">
    <source>
        <dbReference type="PROSITE" id="PS50894"/>
    </source>
</evidence>
<dbReference type="SUPFAM" id="SSF52172">
    <property type="entry name" value="CheY-like"/>
    <property type="match status" value="2"/>
</dbReference>
<feature type="domain" description="PAS" evidence="20">
    <location>
        <begin position="534"/>
        <end position="581"/>
    </location>
</feature>
<evidence type="ECO:0000256" key="2">
    <source>
        <dbReference type="ARBA" id="ARBA00004651"/>
    </source>
</evidence>
<dbReference type="InterPro" id="IPR005467">
    <property type="entry name" value="His_kinase_dom"/>
</dbReference>
<dbReference type="PRINTS" id="PR00344">
    <property type="entry name" value="BCTRLSENSOR"/>
</dbReference>
<feature type="domain" description="Histidine kinase" evidence="18">
    <location>
        <begin position="818"/>
        <end position="1039"/>
    </location>
</feature>
<comment type="caution">
    <text evidence="23">The sequence shown here is derived from an EMBL/GenBank/DDBJ whole genome shotgun (WGS) entry which is preliminary data.</text>
</comment>
<dbReference type="CDD" id="cd17546">
    <property type="entry name" value="REC_hyHK_CKI1_RcsC-like"/>
    <property type="match status" value="2"/>
</dbReference>
<dbReference type="EC" id="2.7.13.3" evidence="3"/>
<dbReference type="InterPro" id="IPR011006">
    <property type="entry name" value="CheY-like_superfamily"/>
</dbReference>
<dbReference type="PROSITE" id="PS50110">
    <property type="entry name" value="RESPONSE_REGULATORY"/>
    <property type="match status" value="2"/>
</dbReference>
<dbReference type="InterPro" id="IPR013655">
    <property type="entry name" value="PAS_fold_3"/>
</dbReference>
<feature type="domain" description="PAC" evidence="21">
    <location>
        <begin position="622"/>
        <end position="674"/>
    </location>
</feature>
<evidence type="ECO:0000256" key="12">
    <source>
        <dbReference type="ARBA" id="ARBA00023012"/>
    </source>
</evidence>
<comment type="subcellular location">
    <subcellularLocation>
        <location evidence="2">Cell membrane</location>
        <topology evidence="2">Multi-pass membrane protein</topology>
    </subcellularLocation>
</comment>
<dbReference type="GO" id="GO:0005524">
    <property type="term" value="F:ATP binding"/>
    <property type="evidence" value="ECO:0007669"/>
    <property type="project" value="UniProtKB-KW"/>
</dbReference>
<dbReference type="Gene3D" id="3.30.450.40">
    <property type="match status" value="1"/>
</dbReference>
<keyword evidence="9" id="KW-0418">Kinase</keyword>
<dbReference type="FunFam" id="1.10.287.130:FF:000002">
    <property type="entry name" value="Two-component osmosensing histidine kinase"/>
    <property type="match status" value="1"/>
</dbReference>
<evidence type="ECO:0000256" key="1">
    <source>
        <dbReference type="ARBA" id="ARBA00000085"/>
    </source>
</evidence>
<feature type="domain" description="Response regulatory" evidence="19">
    <location>
        <begin position="1199"/>
        <end position="1317"/>
    </location>
</feature>